<organism evidence="4 5">
    <name type="scientific">Streptomyces toxytricini</name>
    <name type="common">Actinomyces toxytricini</name>
    <dbReference type="NCBI Taxonomy" id="67369"/>
    <lineage>
        <taxon>Bacteria</taxon>
        <taxon>Bacillati</taxon>
        <taxon>Actinomycetota</taxon>
        <taxon>Actinomycetes</taxon>
        <taxon>Kitasatosporales</taxon>
        <taxon>Streptomycetaceae</taxon>
        <taxon>Streptomyces</taxon>
    </lineage>
</organism>
<gene>
    <name evidence="4" type="ORF">ACIO7M_09760</name>
</gene>
<dbReference type="Pfam" id="PF04982">
    <property type="entry name" value="TM_HPP"/>
    <property type="match status" value="1"/>
</dbReference>
<keyword evidence="2" id="KW-0472">Membrane</keyword>
<feature type="transmembrane region" description="Helical" evidence="2">
    <location>
        <begin position="141"/>
        <end position="159"/>
    </location>
</feature>
<comment type="caution">
    <text evidence="4">The sequence shown here is derived from an EMBL/GenBank/DDBJ whole genome shotgun (WGS) entry which is preliminary data.</text>
</comment>
<evidence type="ECO:0000256" key="2">
    <source>
        <dbReference type="SAM" id="Phobius"/>
    </source>
</evidence>
<feature type="transmembrane region" description="Helical" evidence="2">
    <location>
        <begin position="25"/>
        <end position="46"/>
    </location>
</feature>
<dbReference type="InterPro" id="IPR007065">
    <property type="entry name" value="HPP"/>
</dbReference>
<feature type="compositionally biased region" description="Low complexity" evidence="1">
    <location>
        <begin position="11"/>
        <end position="25"/>
    </location>
</feature>
<evidence type="ECO:0000313" key="4">
    <source>
        <dbReference type="EMBL" id="MFJ2821386.1"/>
    </source>
</evidence>
<evidence type="ECO:0000256" key="1">
    <source>
        <dbReference type="SAM" id="MobiDB-lite"/>
    </source>
</evidence>
<keyword evidence="2" id="KW-1133">Transmembrane helix</keyword>
<sequence>MSTPPLRTPVRSPSRLRAPARPTPAAAAHSVSGATAVLLALVGIGALVHEPVLIPSLAASAALVHSAPGLPPAQPRSVVGGHLLGALAGYAVLAAAGGSAWAAAVAGGLALAANTAARTPHAPGCASAVIVVLQAPAPARFLPLLLGAALLLVLTGYAVSRLRPGAPRYPAYWW</sequence>
<keyword evidence="5" id="KW-1185">Reference proteome</keyword>
<keyword evidence="2" id="KW-0812">Transmembrane</keyword>
<protein>
    <submittedName>
        <fullName evidence="4">HPP family protein</fullName>
    </submittedName>
</protein>
<dbReference type="Proteomes" id="UP001617351">
    <property type="component" value="Unassembled WGS sequence"/>
</dbReference>
<accession>A0ABW8EDS3</accession>
<proteinExistence type="predicted"/>
<feature type="transmembrane region" description="Helical" evidence="2">
    <location>
        <begin position="83"/>
        <end position="104"/>
    </location>
</feature>
<evidence type="ECO:0000313" key="5">
    <source>
        <dbReference type="Proteomes" id="UP001617351"/>
    </source>
</evidence>
<feature type="domain" description="HPP transmembrane region" evidence="3">
    <location>
        <begin position="21"/>
        <end position="164"/>
    </location>
</feature>
<dbReference type="PANTHER" id="PTHR33741:SF5">
    <property type="entry name" value="TRANSMEMBRANE PROTEIN DDB_G0269096-RELATED"/>
    <property type="match status" value="1"/>
</dbReference>
<reference evidence="4 5" key="1">
    <citation type="submission" date="2024-10" db="EMBL/GenBank/DDBJ databases">
        <title>The Natural Products Discovery Center: Release of the First 8490 Sequenced Strains for Exploring Actinobacteria Biosynthetic Diversity.</title>
        <authorList>
            <person name="Kalkreuter E."/>
            <person name="Kautsar S.A."/>
            <person name="Yang D."/>
            <person name="Bader C.D."/>
            <person name="Teijaro C.N."/>
            <person name="Fluegel L."/>
            <person name="Davis C.M."/>
            <person name="Simpson J.R."/>
            <person name="Lauterbach L."/>
            <person name="Steele A.D."/>
            <person name="Gui C."/>
            <person name="Meng S."/>
            <person name="Li G."/>
            <person name="Viehrig K."/>
            <person name="Ye F."/>
            <person name="Su P."/>
            <person name="Kiefer A.F."/>
            <person name="Nichols A."/>
            <person name="Cepeda A.J."/>
            <person name="Yan W."/>
            <person name="Fan B."/>
            <person name="Jiang Y."/>
            <person name="Adhikari A."/>
            <person name="Zheng C.-J."/>
            <person name="Schuster L."/>
            <person name="Cowan T.M."/>
            <person name="Smanski M.J."/>
            <person name="Chevrette M.G."/>
            <person name="De Carvalho L.P.S."/>
            <person name="Shen B."/>
        </authorList>
    </citation>
    <scope>NUCLEOTIDE SEQUENCE [LARGE SCALE GENOMIC DNA]</scope>
    <source>
        <strain evidence="4 5">NPDC087220</strain>
    </source>
</reference>
<dbReference type="InterPro" id="IPR058581">
    <property type="entry name" value="TM_HPP"/>
</dbReference>
<feature type="region of interest" description="Disordered" evidence="1">
    <location>
        <begin position="1"/>
        <end position="25"/>
    </location>
</feature>
<dbReference type="EMBL" id="JBIUYY010000003">
    <property type="protein sequence ID" value="MFJ2821386.1"/>
    <property type="molecule type" value="Genomic_DNA"/>
</dbReference>
<name>A0ABW8EDS3_STRT5</name>
<dbReference type="RefSeq" id="WP_402379189.1">
    <property type="nucleotide sequence ID" value="NZ_JBIUYY010000003.1"/>
</dbReference>
<dbReference type="PANTHER" id="PTHR33741">
    <property type="entry name" value="TRANSMEMBRANE PROTEIN DDB_G0269096-RELATED"/>
    <property type="match status" value="1"/>
</dbReference>
<evidence type="ECO:0000259" key="3">
    <source>
        <dbReference type="Pfam" id="PF04982"/>
    </source>
</evidence>